<protein>
    <recommendedName>
        <fullName evidence="1">DUF7936 domain-containing protein</fullName>
    </recommendedName>
</protein>
<evidence type="ECO:0000313" key="2">
    <source>
        <dbReference type="EMBL" id="CAB5222586.1"/>
    </source>
</evidence>
<name>A0A6J7WX48_9CAUD</name>
<sequence>MTIAYNWQIVQCDRLTADNFITTAHWTVNAVDGDYTAGSYGTCGFATATPAIPYASVTMQEVLDWCWANGVDKDATEASLAANIEAQKAPVTATGVPW</sequence>
<dbReference type="InterPro" id="IPR057696">
    <property type="entry name" value="DUF7936"/>
</dbReference>
<dbReference type="Pfam" id="PF25590">
    <property type="entry name" value="DUF7936"/>
    <property type="match status" value="1"/>
</dbReference>
<accession>A0A6J7WX48</accession>
<gene>
    <name evidence="2" type="ORF">UFOVP377_19</name>
</gene>
<organism evidence="2">
    <name type="scientific">uncultured Caudovirales phage</name>
    <dbReference type="NCBI Taxonomy" id="2100421"/>
    <lineage>
        <taxon>Viruses</taxon>
        <taxon>Duplodnaviria</taxon>
        <taxon>Heunggongvirae</taxon>
        <taxon>Uroviricota</taxon>
        <taxon>Caudoviricetes</taxon>
        <taxon>Peduoviridae</taxon>
        <taxon>Maltschvirus</taxon>
        <taxon>Maltschvirus maltsch</taxon>
    </lineage>
</organism>
<reference evidence="2" key="1">
    <citation type="submission" date="2020-05" db="EMBL/GenBank/DDBJ databases">
        <authorList>
            <person name="Chiriac C."/>
            <person name="Salcher M."/>
            <person name="Ghai R."/>
            <person name="Kavagutti S V."/>
        </authorList>
    </citation>
    <scope>NUCLEOTIDE SEQUENCE</scope>
</reference>
<dbReference type="EMBL" id="LR798314">
    <property type="protein sequence ID" value="CAB5222586.1"/>
    <property type="molecule type" value="Genomic_DNA"/>
</dbReference>
<proteinExistence type="predicted"/>
<feature type="domain" description="DUF7936" evidence="1">
    <location>
        <begin position="2"/>
        <end position="98"/>
    </location>
</feature>
<evidence type="ECO:0000259" key="1">
    <source>
        <dbReference type="Pfam" id="PF25590"/>
    </source>
</evidence>